<sequence>MQDAVELWLELAQSYWLAVIPLVGGVRRTGQYPKQAPIRWGLDGIGKAWRVWTEQQILTWPEAAGTIQLSIRRIEQGIAQM</sequence>
<dbReference type="AlphaFoldDB" id="A0A428QZN5"/>
<evidence type="ECO:0000313" key="2">
    <source>
        <dbReference type="Proteomes" id="UP000288168"/>
    </source>
</evidence>
<comment type="caution">
    <text evidence="1">The sequence shown here is derived from an EMBL/GenBank/DDBJ whole genome shotgun (WGS) entry which is preliminary data.</text>
</comment>
<proteinExistence type="predicted"/>
<protein>
    <submittedName>
        <fullName evidence="1">Uncharacterized protein</fullName>
    </submittedName>
</protein>
<accession>A0A428QZN5</accession>
<organism evidence="1 2">
    <name type="scientific">Fusarium duplospermum</name>
    <dbReference type="NCBI Taxonomy" id="1325734"/>
    <lineage>
        <taxon>Eukaryota</taxon>
        <taxon>Fungi</taxon>
        <taxon>Dikarya</taxon>
        <taxon>Ascomycota</taxon>
        <taxon>Pezizomycotina</taxon>
        <taxon>Sordariomycetes</taxon>
        <taxon>Hypocreomycetidae</taxon>
        <taxon>Hypocreales</taxon>
        <taxon>Nectriaceae</taxon>
        <taxon>Fusarium</taxon>
        <taxon>Fusarium solani species complex</taxon>
    </lineage>
</organism>
<reference evidence="1 2" key="1">
    <citation type="submission" date="2017-06" db="EMBL/GenBank/DDBJ databases">
        <title>Comparative genomic analysis of Ambrosia Fusariam Clade fungi.</title>
        <authorList>
            <person name="Stajich J.E."/>
            <person name="Carrillo J."/>
            <person name="Kijimoto T."/>
            <person name="Eskalen A."/>
            <person name="O'Donnell K."/>
            <person name="Kasson M."/>
        </authorList>
    </citation>
    <scope>NUCLEOTIDE SEQUENCE [LARGE SCALE GENOMIC DNA]</scope>
    <source>
        <strain evidence="1 2">NRRL62584</strain>
    </source>
</reference>
<keyword evidence="2" id="KW-1185">Reference proteome</keyword>
<dbReference type="Proteomes" id="UP000288168">
    <property type="component" value="Unassembled WGS sequence"/>
</dbReference>
<dbReference type="EMBL" id="NKCI01000009">
    <property type="protein sequence ID" value="RSL70613.1"/>
    <property type="molecule type" value="Genomic_DNA"/>
</dbReference>
<gene>
    <name evidence="1" type="ORF">CEP54_001763</name>
</gene>
<evidence type="ECO:0000313" key="1">
    <source>
        <dbReference type="EMBL" id="RSL70613.1"/>
    </source>
</evidence>
<name>A0A428QZN5_9HYPO</name>